<evidence type="ECO:0000313" key="3">
    <source>
        <dbReference type="Proteomes" id="UP000053157"/>
    </source>
</evidence>
<reference evidence="2 3" key="1">
    <citation type="submission" date="2015-12" db="EMBL/GenBank/DDBJ databases">
        <title>Haloferax profundi sp. nov. isolated from the Discovery deep brine-seawater interface in the Red Sea.</title>
        <authorList>
            <person name="Zhang G."/>
            <person name="Stingl U."/>
            <person name="Rashid M."/>
        </authorList>
    </citation>
    <scope>NUCLEOTIDE SEQUENCE [LARGE SCALE GENOMIC DNA]</scope>
    <source>
        <strain evidence="2 3">SB29</strain>
    </source>
</reference>
<sequence length="97" mass="10183">MGHLSASPTVTTFIIVVKTGILVLGGLITYFSYKAYRRTRSPSLRALAIGFGVVTSGALLAGAFDVLLAVDLATGVLIDSILTLIGFAVITYSLYVE</sequence>
<dbReference type="OrthoDB" id="170398at2157"/>
<keyword evidence="3" id="KW-1185">Reference proteome</keyword>
<feature type="transmembrane region" description="Helical" evidence="1">
    <location>
        <begin position="12"/>
        <end position="33"/>
    </location>
</feature>
<organism evidence="2 3">
    <name type="scientific">Haloferax profundi</name>
    <dbReference type="NCBI Taxonomy" id="1544718"/>
    <lineage>
        <taxon>Archaea</taxon>
        <taxon>Methanobacteriati</taxon>
        <taxon>Methanobacteriota</taxon>
        <taxon>Stenosarchaea group</taxon>
        <taxon>Halobacteria</taxon>
        <taxon>Halobacteriales</taxon>
        <taxon>Haloferacaceae</taxon>
        <taxon>Haloferax</taxon>
    </lineage>
</organism>
<proteinExistence type="predicted"/>
<accession>A0A0W1RYV5</accession>
<comment type="caution">
    <text evidence="2">The sequence shown here is derived from an EMBL/GenBank/DDBJ whole genome shotgun (WGS) entry which is preliminary data.</text>
</comment>
<dbReference type="Proteomes" id="UP000053157">
    <property type="component" value="Unassembled WGS sequence"/>
</dbReference>
<dbReference type="RefSeq" id="WP_058573111.1">
    <property type="nucleotide sequence ID" value="NZ_LOPV01000451.1"/>
</dbReference>
<dbReference type="EMBL" id="LOPV01000451">
    <property type="protein sequence ID" value="KTG18794.1"/>
    <property type="molecule type" value="Genomic_DNA"/>
</dbReference>
<dbReference type="InterPro" id="IPR055943">
    <property type="entry name" value="DUF7521"/>
</dbReference>
<evidence type="ECO:0000313" key="2">
    <source>
        <dbReference type="EMBL" id="KTG18794.1"/>
    </source>
</evidence>
<keyword evidence="1" id="KW-1133">Transmembrane helix</keyword>
<feature type="transmembrane region" description="Helical" evidence="1">
    <location>
        <begin position="45"/>
        <end position="70"/>
    </location>
</feature>
<keyword evidence="1" id="KW-0812">Transmembrane</keyword>
<protein>
    <recommendedName>
        <fullName evidence="4">YapH protein</fullName>
    </recommendedName>
</protein>
<evidence type="ECO:0008006" key="4">
    <source>
        <dbReference type="Google" id="ProtNLM"/>
    </source>
</evidence>
<feature type="transmembrane region" description="Helical" evidence="1">
    <location>
        <begin position="76"/>
        <end position="95"/>
    </location>
</feature>
<dbReference type="Pfam" id="PF24365">
    <property type="entry name" value="DUF7521"/>
    <property type="match status" value="1"/>
</dbReference>
<dbReference type="AlphaFoldDB" id="A0A0W1RYV5"/>
<name>A0A0W1RYV5_9EURY</name>
<evidence type="ECO:0000256" key="1">
    <source>
        <dbReference type="SAM" id="Phobius"/>
    </source>
</evidence>
<gene>
    <name evidence="2" type="ORF">AUR66_02415</name>
</gene>
<keyword evidence="1" id="KW-0472">Membrane</keyword>